<feature type="compositionally biased region" description="Polar residues" evidence="1">
    <location>
        <begin position="94"/>
        <end position="112"/>
    </location>
</feature>
<evidence type="ECO:0000256" key="1">
    <source>
        <dbReference type="SAM" id="MobiDB-lite"/>
    </source>
</evidence>
<reference evidence="2" key="1">
    <citation type="submission" date="2013-07" db="EMBL/GenBank/DDBJ databases">
        <title>The genome of Eucalyptus grandis.</title>
        <authorList>
            <person name="Schmutz J."/>
            <person name="Hayes R."/>
            <person name="Myburg A."/>
            <person name="Tuskan G."/>
            <person name="Grattapaglia D."/>
            <person name="Rokhsar D.S."/>
        </authorList>
    </citation>
    <scope>NUCLEOTIDE SEQUENCE</scope>
    <source>
        <tissue evidence="2">Leaf extractions</tissue>
    </source>
</reference>
<gene>
    <name evidence="2" type="ORF">EUGRSUZ_A00070</name>
</gene>
<sequence>MISSLFSLARRPLRLRLASLPAAESHYRDESPIVGRIAAACTSPNHYRGHPSPGSTVPVVRRANSDEVHPVNLVCSRGSPSSSLCALPGKHSKNLSSLPSQATPHQVTNPFFSSGEGERGLEVIRFPDMAHSKARAMCS</sequence>
<dbReference type="Gramene" id="KCW87685">
    <property type="protein sequence ID" value="KCW87685"/>
    <property type="gene ID" value="EUGRSUZ_A00070"/>
</dbReference>
<proteinExistence type="predicted"/>
<feature type="region of interest" description="Disordered" evidence="1">
    <location>
        <begin position="93"/>
        <end position="114"/>
    </location>
</feature>
<organism evidence="2">
    <name type="scientific">Eucalyptus grandis</name>
    <name type="common">Flooded gum</name>
    <dbReference type="NCBI Taxonomy" id="71139"/>
    <lineage>
        <taxon>Eukaryota</taxon>
        <taxon>Viridiplantae</taxon>
        <taxon>Streptophyta</taxon>
        <taxon>Embryophyta</taxon>
        <taxon>Tracheophyta</taxon>
        <taxon>Spermatophyta</taxon>
        <taxon>Magnoliopsida</taxon>
        <taxon>eudicotyledons</taxon>
        <taxon>Gunneridae</taxon>
        <taxon>Pentapetalae</taxon>
        <taxon>rosids</taxon>
        <taxon>malvids</taxon>
        <taxon>Myrtales</taxon>
        <taxon>Myrtaceae</taxon>
        <taxon>Myrtoideae</taxon>
        <taxon>Eucalypteae</taxon>
        <taxon>Eucalyptus</taxon>
    </lineage>
</organism>
<dbReference type="EMBL" id="KK198753">
    <property type="protein sequence ID" value="KCW87685.1"/>
    <property type="molecule type" value="Genomic_DNA"/>
</dbReference>
<dbReference type="InParanoid" id="A0A059DBR9"/>
<accession>A0A059DBR9</accession>
<evidence type="ECO:0000313" key="2">
    <source>
        <dbReference type="EMBL" id="KCW87685.1"/>
    </source>
</evidence>
<name>A0A059DBR9_EUCGR</name>
<protein>
    <submittedName>
        <fullName evidence="2">Uncharacterized protein</fullName>
    </submittedName>
</protein>
<dbReference type="AlphaFoldDB" id="A0A059DBR9"/>